<accession>A0A1L6TE53</accession>
<feature type="transmembrane region" description="Helical" evidence="5">
    <location>
        <begin position="215"/>
        <end position="236"/>
    </location>
</feature>
<feature type="transmembrane region" description="Helical" evidence="5">
    <location>
        <begin position="318"/>
        <end position="346"/>
    </location>
</feature>
<sequence>MTRISFWWRFSKNPLAVCGGALVLCVGLLALFAGFIAPYGADDYGKPYTNQMPPTVIHVVHPETGKLSWPFIYGYQRSFDKNTFTIEYHENKNEIYPLQFFVSGSQYRLFGVIPMNIHLFGVRAPGKLFIFGCDRYGRDIFSRIVWGAQISLLLALMATCVSLILGCIIGGIAGYIGGWLDNLIMRFIEVIYAIPTLFLLLALRALLPMDLDPLYVMYAMVLILGLLGWGGLARVVRGSVLSLKTKDHVLAAKVLGFSRRRILFLHILPELYGFILVTVTLAIPANLLITSFLSFLGLGVNDPYVDWGLLLNNAQTAGAIGIMQMPWILIPGLFLIITVVAFNLLGDGIRDLLDPRQE</sequence>
<evidence type="ECO:0000313" key="6">
    <source>
        <dbReference type="EMBL" id="ALB23664.1"/>
    </source>
</evidence>
<dbReference type="OrthoDB" id="9805884at2"/>
<dbReference type="CDD" id="cd06261">
    <property type="entry name" value="TM_PBP2"/>
    <property type="match status" value="1"/>
</dbReference>
<dbReference type="Proteomes" id="UP000029558">
    <property type="component" value="Chromosome"/>
</dbReference>
<organism evidence="6 7">
    <name type="scientific">Piscirickettsia salmonis</name>
    <dbReference type="NCBI Taxonomy" id="1238"/>
    <lineage>
        <taxon>Bacteria</taxon>
        <taxon>Pseudomonadati</taxon>
        <taxon>Pseudomonadota</taxon>
        <taxon>Gammaproteobacteria</taxon>
        <taxon>Thiotrichales</taxon>
        <taxon>Piscirickettsiaceae</taxon>
        <taxon>Piscirickettsia</taxon>
    </lineage>
</organism>
<comment type="subcellular location">
    <subcellularLocation>
        <location evidence="1 5">Cell membrane</location>
        <topology evidence="1 5">Multi-pass membrane protein</topology>
    </subcellularLocation>
</comment>
<dbReference type="PROSITE" id="PS50928">
    <property type="entry name" value="ABC_TM1"/>
    <property type="match status" value="1"/>
</dbReference>
<dbReference type="GO" id="GO:0005886">
    <property type="term" value="C:plasma membrane"/>
    <property type="evidence" value="ECO:0007669"/>
    <property type="project" value="UniProtKB-SubCell"/>
</dbReference>
<evidence type="ECO:0000256" key="3">
    <source>
        <dbReference type="ARBA" id="ARBA00022989"/>
    </source>
</evidence>
<dbReference type="Pfam" id="PF12911">
    <property type="entry name" value="OppC_N"/>
    <property type="match status" value="1"/>
</dbReference>
<dbReference type="EMBL" id="CP012508">
    <property type="protein sequence ID" value="ALB23664.1"/>
    <property type="molecule type" value="Genomic_DNA"/>
</dbReference>
<dbReference type="RefSeq" id="WP_017376630.1">
    <property type="nucleotide sequence ID" value="NZ_CP012508.1"/>
</dbReference>
<dbReference type="InterPro" id="IPR035906">
    <property type="entry name" value="MetI-like_sf"/>
</dbReference>
<feature type="transmembrane region" description="Helical" evidence="5">
    <location>
        <begin position="21"/>
        <end position="41"/>
    </location>
</feature>
<evidence type="ECO:0000256" key="4">
    <source>
        <dbReference type="ARBA" id="ARBA00023136"/>
    </source>
</evidence>
<dbReference type="InterPro" id="IPR025966">
    <property type="entry name" value="OppC_N"/>
</dbReference>
<evidence type="ECO:0000256" key="5">
    <source>
        <dbReference type="RuleBase" id="RU363032"/>
    </source>
</evidence>
<dbReference type="PANTHER" id="PTHR43839:SF1">
    <property type="entry name" value="OPPC IN A BINDING PROTEIN-DEPENDENT TRANSPORT SYSTEM"/>
    <property type="match status" value="1"/>
</dbReference>
<proteinExistence type="inferred from homology"/>
<feature type="transmembrane region" description="Helical" evidence="5">
    <location>
        <begin position="271"/>
        <end position="298"/>
    </location>
</feature>
<keyword evidence="5" id="KW-0813">Transport</keyword>
<evidence type="ECO:0000313" key="7">
    <source>
        <dbReference type="Proteomes" id="UP000029558"/>
    </source>
</evidence>
<dbReference type="PANTHER" id="PTHR43839">
    <property type="entry name" value="OPPC IN A BINDING PROTEIN-DEPENDENT TRANSPORT SYSTEM"/>
    <property type="match status" value="1"/>
</dbReference>
<dbReference type="GO" id="GO:0055085">
    <property type="term" value="P:transmembrane transport"/>
    <property type="evidence" value="ECO:0007669"/>
    <property type="project" value="InterPro"/>
</dbReference>
<gene>
    <name evidence="6" type="ORF">KU39_2488</name>
</gene>
<feature type="transmembrane region" description="Helical" evidence="5">
    <location>
        <begin position="150"/>
        <end position="176"/>
    </location>
</feature>
<keyword evidence="3 5" id="KW-1133">Transmembrane helix</keyword>
<protein>
    <submittedName>
        <fullName evidence="6">Binding--dependent transport system inner membrane component family protein</fullName>
    </submittedName>
</protein>
<dbReference type="InterPro" id="IPR000515">
    <property type="entry name" value="MetI-like"/>
</dbReference>
<dbReference type="Pfam" id="PF00528">
    <property type="entry name" value="BPD_transp_1"/>
    <property type="match status" value="1"/>
</dbReference>
<feature type="transmembrane region" description="Helical" evidence="5">
    <location>
        <begin position="183"/>
        <end position="203"/>
    </location>
</feature>
<dbReference type="SUPFAM" id="SSF161098">
    <property type="entry name" value="MetI-like"/>
    <property type="match status" value="1"/>
</dbReference>
<keyword evidence="4 5" id="KW-0472">Membrane</keyword>
<evidence type="ECO:0000256" key="1">
    <source>
        <dbReference type="ARBA" id="ARBA00004651"/>
    </source>
</evidence>
<keyword evidence="2 5" id="KW-0812">Transmembrane</keyword>
<dbReference type="AlphaFoldDB" id="A0A1L6TE53"/>
<evidence type="ECO:0000256" key="2">
    <source>
        <dbReference type="ARBA" id="ARBA00022692"/>
    </source>
</evidence>
<comment type="similarity">
    <text evidence="5">Belongs to the binding-protein-dependent transport system permease family.</text>
</comment>
<reference evidence="6 7" key="1">
    <citation type="journal article" date="2014" name="Genome Announc.">
        <title>Comparative Genome Analysis of Two Isolates of the Fish Pathogen Piscirickettsia salmonis from Different Hosts Reveals Major Differences in Virulence-Associated Secretion Systems.</title>
        <authorList>
            <person name="Bohle H."/>
            <person name="Henriquez P."/>
            <person name="Grothusen H."/>
            <person name="Navas E."/>
            <person name="Sandoval A."/>
            <person name="Bustamante F."/>
            <person name="Bustos P."/>
            <person name="Mancilla M."/>
        </authorList>
    </citation>
    <scope>NUCLEOTIDE SEQUENCE [LARGE SCALE GENOMIC DNA]</scope>
    <source>
        <strain evidence="7">B1-32597</strain>
    </source>
</reference>
<dbReference type="Gene3D" id="1.10.3720.10">
    <property type="entry name" value="MetI-like"/>
    <property type="match status" value="1"/>
</dbReference>
<name>A0A1L6TE53_PISSA</name>